<dbReference type="AlphaFoldDB" id="A0AAP0J7V8"/>
<gene>
    <name evidence="1" type="ORF">Syun_016720</name>
</gene>
<accession>A0AAP0J7V8</accession>
<organism evidence="1 2">
    <name type="scientific">Stephania yunnanensis</name>
    <dbReference type="NCBI Taxonomy" id="152371"/>
    <lineage>
        <taxon>Eukaryota</taxon>
        <taxon>Viridiplantae</taxon>
        <taxon>Streptophyta</taxon>
        <taxon>Embryophyta</taxon>
        <taxon>Tracheophyta</taxon>
        <taxon>Spermatophyta</taxon>
        <taxon>Magnoliopsida</taxon>
        <taxon>Ranunculales</taxon>
        <taxon>Menispermaceae</taxon>
        <taxon>Menispermoideae</taxon>
        <taxon>Cissampelideae</taxon>
        <taxon>Stephania</taxon>
    </lineage>
</organism>
<dbReference type="Proteomes" id="UP001420932">
    <property type="component" value="Unassembled WGS sequence"/>
</dbReference>
<comment type="caution">
    <text evidence="1">The sequence shown here is derived from an EMBL/GenBank/DDBJ whole genome shotgun (WGS) entry which is preliminary data.</text>
</comment>
<proteinExistence type="predicted"/>
<protein>
    <submittedName>
        <fullName evidence="1">Uncharacterized protein</fullName>
    </submittedName>
</protein>
<sequence>MKWGMDLATFTAPQIKHILKFASLDGDVFEALVLVKRMGTDAREGRRRQFDYIGVLYEVNNGSDTKLLYSVSDPLLIRDGSETEYNNSVFDPLLIKDGSETEYNNSQRKHISVADSITGDDFRDGIDFVSVPLQN</sequence>
<dbReference type="PANTHER" id="PTHR36898:SF1">
    <property type="entry name" value="OS04G0250700 PROTEIN"/>
    <property type="match status" value="1"/>
</dbReference>
<evidence type="ECO:0000313" key="1">
    <source>
        <dbReference type="EMBL" id="KAK9127923.1"/>
    </source>
</evidence>
<evidence type="ECO:0000313" key="2">
    <source>
        <dbReference type="Proteomes" id="UP001420932"/>
    </source>
</evidence>
<dbReference type="EMBL" id="JBBNAF010000007">
    <property type="protein sequence ID" value="KAK9127923.1"/>
    <property type="molecule type" value="Genomic_DNA"/>
</dbReference>
<dbReference type="Gene3D" id="1.10.60.30">
    <property type="entry name" value="PSPTO4464-like domains"/>
    <property type="match status" value="1"/>
</dbReference>
<reference evidence="1 2" key="1">
    <citation type="submission" date="2024-01" db="EMBL/GenBank/DDBJ databases">
        <title>Genome assemblies of Stephania.</title>
        <authorList>
            <person name="Yang L."/>
        </authorList>
    </citation>
    <scope>NUCLEOTIDE SEQUENCE [LARGE SCALE GENOMIC DNA]</scope>
    <source>
        <strain evidence="1">YNDBR</strain>
        <tissue evidence="1">Leaf</tissue>
    </source>
</reference>
<dbReference type="Pfam" id="PF04751">
    <property type="entry name" value="DarP"/>
    <property type="match status" value="1"/>
</dbReference>
<keyword evidence="2" id="KW-1185">Reference proteome</keyword>
<dbReference type="InterPro" id="IPR006839">
    <property type="entry name" value="DarP"/>
</dbReference>
<dbReference type="PANTHER" id="PTHR36898">
    <property type="entry name" value="OSJNBB0026I12.6 PROTEIN"/>
    <property type="match status" value="1"/>
</dbReference>
<dbReference type="InterPro" id="IPR023153">
    <property type="entry name" value="DarP_sf"/>
</dbReference>
<name>A0AAP0J7V8_9MAGN</name>
<dbReference type="SUPFAM" id="SSF158710">
    <property type="entry name" value="PSPTO4464-like"/>
    <property type="match status" value="1"/>
</dbReference>